<evidence type="ECO:0000313" key="4">
    <source>
        <dbReference type="EMBL" id="SVA60428.1"/>
    </source>
</evidence>
<keyword evidence="1" id="KW-0547">Nucleotide-binding</keyword>
<dbReference type="Pfam" id="PF00005">
    <property type="entry name" value="ABC_tran"/>
    <property type="match status" value="1"/>
</dbReference>
<reference evidence="4" key="1">
    <citation type="submission" date="2018-05" db="EMBL/GenBank/DDBJ databases">
        <authorList>
            <person name="Lanie J.A."/>
            <person name="Ng W.-L."/>
            <person name="Kazmierczak K.M."/>
            <person name="Andrzejewski T.M."/>
            <person name="Davidsen T.M."/>
            <person name="Wayne K.J."/>
            <person name="Tettelin H."/>
            <person name="Glass J.I."/>
            <person name="Rusch D."/>
            <person name="Podicherti R."/>
            <person name="Tsui H.-C.T."/>
            <person name="Winkler M.E."/>
        </authorList>
    </citation>
    <scope>NUCLEOTIDE SEQUENCE</scope>
</reference>
<dbReference type="Gene3D" id="3.40.50.300">
    <property type="entry name" value="P-loop containing nucleotide triphosphate hydrolases"/>
    <property type="match status" value="1"/>
</dbReference>
<gene>
    <name evidence="4" type="ORF">METZ01_LOCUS113282</name>
</gene>
<dbReference type="InterPro" id="IPR003439">
    <property type="entry name" value="ABC_transporter-like_ATP-bd"/>
</dbReference>
<dbReference type="SUPFAM" id="SSF52540">
    <property type="entry name" value="P-loop containing nucleoside triphosphate hydrolases"/>
    <property type="match status" value="1"/>
</dbReference>
<evidence type="ECO:0000256" key="2">
    <source>
        <dbReference type="ARBA" id="ARBA00022840"/>
    </source>
</evidence>
<dbReference type="InterPro" id="IPR003593">
    <property type="entry name" value="AAA+_ATPase"/>
</dbReference>
<dbReference type="EMBL" id="UINC01014109">
    <property type="protein sequence ID" value="SVA60428.1"/>
    <property type="molecule type" value="Genomic_DNA"/>
</dbReference>
<dbReference type="GO" id="GO:0016887">
    <property type="term" value="F:ATP hydrolysis activity"/>
    <property type="evidence" value="ECO:0007669"/>
    <property type="project" value="InterPro"/>
</dbReference>
<sequence length="234" mass="26994">MAQTKRLIFEVQDLEKSYESYLALKIAKLDIHPGTIYGIVGTVGSGKSTLLNLLAGFDKQSSGSIHYDGEPFETNWRGKIVQNEEIYYSVNPDLKLSTQTVSSYVSDRFDKKKNVIENRYFNTGSFRNLWDRRLNEISQGERHWLGMVLACETDPRVLLVDDYGVYFNTNMEKDFRNQLIKMNRSLGTTLILSSPLDVYLKNFASVLIYMDNGHISKIRSGKVRKSQKNNRRKR</sequence>
<protein>
    <recommendedName>
        <fullName evidence="3">ABC transporter domain-containing protein</fullName>
    </recommendedName>
</protein>
<dbReference type="GO" id="GO:0005524">
    <property type="term" value="F:ATP binding"/>
    <property type="evidence" value="ECO:0007669"/>
    <property type="project" value="UniProtKB-KW"/>
</dbReference>
<dbReference type="InterPro" id="IPR027417">
    <property type="entry name" value="P-loop_NTPase"/>
</dbReference>
<dbReference type="SMART" id="SM00382">
    <property type="entry name" value="AAA"/>
    <property type="match status" value="1"/>
</dbReference>
<dbReference type="PANTHER" id="PTHR43158">
    <property type="entry name" value="SKFA PEPTIDE EXPORT ATP-BINDING PROTEIN SKFE"/>
    <property type="match status" value="1"/>
</dbReference>
<keyword evidence="2" id="KW-0067">ATP-binding</keyword>
<name>A0A381X6Y8_9ZZZZ</name>
<feature type="domain" description="ABC transporter" evidence="3">
    <location>
        <begin position="9"/>
        <end position="234"/>
    </location>
</feature>
<dbReference type="AlphaFoldDB" id="A0A381X6Y8"/>
<dbReference type="PANTHER" id="PTHR43158:SF2">
    <property type="entry name" value="SKFA PEPTIDE EXPORT ATP-BINDING PROTEIN SKFE"/>
    <property type="match status" value="1"/>
</dbReference>
<dbReference type="PROSITE" id="PS50893">
    <property type="entry name" value="ABC_TRANSPORTER_2"/>
    <property type="match status" value="1"/>
</dbReference>
<proteinExistence type="predicted"/>
<evidence type="ECO:0000259" key="3">
    <source>
        <dbReference type="PROSITE" id="PS50893"/>
    </source>
</evidence>
<evidence type="ECO:0000256" key="1">
    <source>
        <dbReference type="ARBA" id="ARBA00022741"/>
    </source>
</evidence>
<accession>A0A381X6Y8</accession>
<organism evidence="4">
    <name type="scientific">marine metagenome</name>
    <dbReference type="NCBI Taxonomy" id="408172"/>
    <lineage>
        <taxon>unclassified sequences</taxon>
        <taxon>metagenomes</taxon>
        <taxon>ecological metagenomes</taxon>
    </lineage>
</organism>